<keyword evidence="1 3" id="KW-0378">Hydrolase</keyword>
<feature type="binding site" evidence="1">
    <location>
        <position position="64"/>
    </location>
    <ligand>
        <name>Zn(2+)</name>
        <dbReference type="ChEBI" id="CHEBI:29105"/>
    </ligand>
</feature>
<comment type="similarity">
    <text evidence="1">Belongs to the metal hydrolase YfiT family.</text>
</comment>
<dbReference type="EMBL" id="AP019308">
    <property type="protein sequence ID" value="BBH18735.1"/>
    <property type="molecule type" value="Genomic_DNA"/>
</dbReference>
<keyword evidence="1" id="KW-0862">Zinc</keyword>
<dbReference type="HAMAP" id="MF_01256">
    <property type="entry name" value="YfiT_hydrol"/>
    <property type="match status" value="1"/>
</dbReference>
<dbReference type="AlphaFoldDB" id="A0A3G9IRZ5"/>
<gene>
    <name evidence="3" type="ORF">Back11_00800</name>
</gene>
<dbReference type="SUPFAM" id="SSF109854">
    <property type="entry name" value="DinB/YfiT-like putative metalloenzymes"/>
    <property type="match status" value="1"/>
</dbReference>
<accession>A0A3G9IRZ5</accession>
<feature type="binding site" evidence="1">
    <location>
        <position position="161"/>
    </location>
    <ligand>
        <name>Zn(2+)</name>
        <dbReference type="ChEBI" id="CHEBI:29105"/>
    </ligand>
</feature>
<dbReference type="NCBIfam" id="NF009807">
    <property type="entry name" value="PRK13291.1"/>
    <property type="match status" value="1"/>
</dbReference>
<proteinExistence type="inferred from homology"/>
<keyword evidence="4" id="KW-1185">Reference proteome</keyword>
<dbReference type="InterPro" id="IPR034660">
    <property type="entry name" value="DinB/YfiT-like"/>
</dbReference>
<dbReference type="KEGG" id="pbk:Back11_00800"/>
<evidence type="ECO:0000259" key="2">
    <source>
        <dbReference type="Pfam" id="PF12867"/>
    </source>
</evidence>
<feature type="binding site" evidence="1">
    <location>
        <position position="157"/>
    </location>
    <ligand>
        <name>Zn(2+)</name>
        <dbReference type="ChEBI" id="CHEBI:29105"/>
    </ligand>
</feature>
<dbReference type="GO" id="GO:0016787">
    <property type="term" value="F:hydrolase activity"/>
    <property type="evidence" value="ECO:0007669"/>
    <property type="project" value="UniProtKB-UniRule"/>
</dbReference>
<evidence type="ECO:0000313" key="4">
    <source>
        <dbReference type="Proteomes" id="UP000275368"/>
    </source>
</evidence>
<organism evidence="3 4">
    <name type="scientific">Paenibacillus baekrokdamisoli</name>
    <dbReference type="NCBI Taxonomy" id="1712516"/>
    <lineage>
        <taxon>Bacteria</taxon>
        <taxon>Bacillati</taxon>
        <taxon>Bacillota</taxon>
        <taxon>Bacilli</taxon>
        <taxon>Bacillales</taxon>
        <taxon>Paenibacillaceae</taxon>
        <taxon>Paenibacillus</taxon>
    </lineage>
</organism>
<keyword evidence="1" id="KW-0963">Cytoplasm</keyword>
<protein>
    <recommendedName>
        <fullName evidence="1">Putative metal-dependent hydrolase Back11_00800</fullName>
        <ecNumber evidence="1">3.-.-.-</ecNumber>
    </recommendedName>
</protein>
<evidence type="ECO:0000256" key="1">
    <source>
        <dbReference type="HAMAP-Rule" id="MF_01256"/>
    </source>
</evidence>
<comment type="subcellular location">
    <subcellularLocation>
        <location evidence="1">Cytoplasm</location>
    </subcellularLocation>
</comment>
<keyword evidence="1" id="KW-0479">Metal-binding</keyword>
<comment type="cofactor">
    <cofactor evidence="1">
        <name>Zn(2+)</name>
        <dbReference type="ChEBI" id="CHEBI:29105"/>
    </cofactor>
    <text evidence="1">Binds 1 zinc ion per subunit.</text>
</comment>
<dbReference type="GO" id="GO:0008270">
    <property type="term" value="F:zinc ion binding"/>
    <property type="evidence" value="ECO:0007669"/>
    <property type="project" value="UniProtKB-UniRule"/>
</dbReference>
<dbReference type="Pfam" id="PF12867">
    <property type="entry name" value="DinB_2"/>
    <property type="match status" value="1"/>
</dbReference>
<name>A0A3G9IRZ5_9BACL</name>
<reference evidence="3 4" key="1">
    <citation type="submission" date="2018-11" db="EMBL/GenBank/DDBJ databases">
        <title>Complete genome sequence of Paenibacillus baekrokdamisoli strain KCTC 33723.</title>
        <authorList>
            <person name="Kang S.W."/>
            <person name="Lee K.C."/>
            <person name="Kim K.K."/>
            <person name="Kim J.S."/>
            <person name="Kim D.S."/>
            <person name="Ko S.H."/>
            <person name="Yang S.H."/>
            <person name="Lee J.S."/>
        </authorList>
    </citation>
    <scope>NUCLEOTIDE SEQUENCE [LARGE SCALE GENOMIC DNA]</scope>
    <source>
        <strain evidence="3 4">KCTC 33723</strain>
    </source>
</reference>
<dbReference type="OrthoDB" id="9796039at2"/>
<dbReference type="RefSeq" id="WP_125653196.1">
    <property type="nucleotide sequence ID" value="NZ_AP019308.1"/>
</dbReference>
<comment type="function">
    <text evidence="1">Possible metal-dependent hydrolase.</text>
</comment>
<dbReference type="EC" id="3.-.-.-" evidence="1"/>
<dbReference type="InterPro" id="IPR023774">
    <property type="entry name" value="Put_metal_dep_hydrolase_YfiT"/>
</dbReference>
<dbReference type="Proteomes" id="UP000275368">
    <property type="component" value="Chromosome"/>
</dbReference>
<dbReference type="Gene3D" id="1.20.120.450">
    <property type="entry name" value="dinb family like domain"/>
    <property type="match status" value="1"/>
</dbReference>
<dbReference type="GO" id="GO:0005737">
    <property type="term" value="C:cytoplasm"/>
    <property type="evidence" value="ECO:0007669"/>
    <property type="project" value="UniProtKB-SubCell"/>
</dbReference>
<sequence>MDARYPIGHFESNGAITSAQRAAWIEELEQLPSQLAAAVNDLSQEQLNTPYREEGWTVRQVIHHIADSHMNSYTRFKLALTEDRPTIRPYYEDRWAELADTTTAPIALSLVLIKALHERWVILLKTMSEADYARTFFHPESEKTIALDYNLGVYAWHGKHHLAHITKLAERMGW</sequence>
<evidence type="ECO:0000313" key="3">
    <source>
        <dbReference type="EMBL" id="BBH18735.1"/>
    </source>
</evidence>
<dbReference type="InterPro" id="IPR024775">
    <property type="entry name" value="DinB-like"/>
</dbReference>
<feature type="domain" description="DinB-like" evidence="2">
    <location>
        <begin position="27"/>
        <end position="165"/>
    </location>
</feature>
<comment type="subunit">
    <text evidence="1">Homodimer.</text>
</comment>